<protein>
    <submittedName>
        <fullName evidence="1">Uncharacterized protein</fullName>
    </submittedName>
</protein>
<dbReference type="Proteomes" id="UP001307168">
    <property type="component" value="Unassembled WGS sequence"/>
</dbReference>
<proteinExistence type="predicted"/>
<organism evidence="1 2">
    <name type="scientific">Peribacillus castrilensis</name>
    <dbReference type="NCBI Taxonomy" id="2897690"/>
    <lineage>
        <taxon>Bacteria</taxon>
        <taxon>Bacillati</taxon>
        <taxon>Bacillota</taxon>
        <taxon>Bacilli</taxon>
        <taxon>Bacillales</taxon>
        <taxon>Bacillaceae</taxon>
        <taxon>Peribacillus</taxon>
    </lineage>
</organism>
<comment type="caution">
    <text evidence="1">The sequence shown here is derived from an EMBL/GenBank/DDBJ whole genome shotgun (WGS) entry which is preliminary data.</text>
</comment>
<dbReference type="AlphaFoldDB" id="A0AAW9NIW3"/>
<gene>
    <name evidence="1" type="ORF">P4706_24080</name>
</gene>
<sequence length="168" mass="20316">MFSREVIIEKSNIIKPEAEDKKWSGCFVFLETYDKELFKGALSMRRNYKKNVGYLKNRQQKVWVRNTTHMGLQNTYVNSYLSQYIHEGKEYVFNEWFNDSFSTYYWVQMKLDLALKRIELGRQHLGNTPEWLSECFLMEEQVKQLDFSFSTKLKQKWKNKMKKGKPHV</sequence>
<evidence type="ECO:0000313" key="2">
    <source>
        <dbReference type="Proteomes" id="UP001307168"/>
    </source>
</evidence>
<reference evidence="1 2" key="1">
    <citation type="submission" date="2023-03" db="EMBL/GenBank/DDBJ databases">
        <title>Bacillus Genome Sequencing.</title>
        <authorList>
            <person name="Dunlap C."/>
        </authorList>
    </citation>
    <scope>NUCLEOTIDE SEQUENCE [LARGE SCALE GENOMIC DNA]</scope>
    <source>
        <strain evidence="1 2">B-41290</strain>
    </source>
</reference>
<dbReference type="EMBL" id="JARNBH010000028">
    <property type="protein sequence ID" value="MEC0276109.1"/>
    <property type="molecule type" value="Genomic_DNA"/>
</dbReference>
<name>A0AAW9NIW3_9BACI</name>
<evidence type="ECO:0000313" key="1">
    <source>
        <dbReference type="EMBL" id="MEC0276109.1"/>
    </source>
</evidence>
<accession>A0AAW9NIW3</accession>
<dbReference type="RefSeq" id="WP_367407969.1">
    <property type="nucleotide sequence ID" value="NZ_JARNBH010000028.1"/>
</dbReference>
<keyword evidence="2" id="KW-1185">Reference proteome</keyword>